<dbReference type="Pfam" id="PF02897">
    <property type="entry name" value="Peptidase_S9_N"/>
    <property type="match status" value="1"/>
</dbReference>
<comment type="caution">
    <text evidence="7">The sequence shown here is derived from an EMBL/GenBank/DDBJ whole genome shotgun (WGS) entry which is preliminary data.</text>
</comment>
<evidence type="ECO:0000259" key="5">
    <source>
        <dbReference type="Pfam" id="PF00326"/>
    </source>
</evidence>
<feature type="domain" description="Peptidase S9A N-terminal" evidence="6">
    <location>
        <begin position="25"/>
        <end position="431"/>
    </location>
</feature>
<dbReference type="Gene3D" id="2.130.10.120">
    <property type="entry name" value="Prolyl oligopeptidase, N-terminal domain"/>
    <property type="match status" value="1"/>
</dbReference>
<sequence length="717" mass="79829">MKPVSTRALAASLALATFTATPLAAQDTNIVVEPEYEAENDPFIWLEETRSERALDWVRAENEKTIDALQSDPRFEELKSEALAIYNAEDRIPGVSFTHYGMVNFWQDAKNPKGILRRTTLESWRTDNPEWETILDVDALAAKEGKEWVYGGMNCLPPDGTRCMVYLSDGGKDASVAREFDLESLDFVDGGFELPESQGSASWVDQDTLLISRDFGDDTVTDSFYPFTTREWKRGTPIEEAKEIFRGEKSDVSAGAYLLRDGEGTIHGRMAYRGVSFHEREYFVEHDGEWVKLDLPAKAGPYGILDGHMLFTTDVDWETSGVTFPADSIVAVDLEEWKADPNGAQKVLVWAPGERQTKRGGGSTKNSGYISILDNVKGKVLKFDYEDGGWGWTEIDLPKNATVGVATASNETDQIMFTSTDFLSPGTYYYAEDGVNLEIVKESPERFDATDMEIEQFEATSADGTKIPYFLVKPKGMKMDGTTPTLLYGYGGFQVSQLPSYLGSTGKMWLERGGAYVLANMRGGGEFGPGWHQSAIRENKQRTWDDFIAVGRDLVARGVTSPEHLGVQGGSQGGLLVGTAFTQAPDLFNAAIVQIPLFDMLRYQYIGRGASWIGEYGDPRIPEQRAWIEGYSPYQKLLEEKDYPRVFYVTSTADDRTHPSHGRKAAARMAAQGDDYLYFEDMQGGHSGGVDNEQRAKLRAMQLVYLMQQLFDDKNGG</sequence>
<evidence type="ECO:0000256" key="3">
    <source>
        <dbReference type="ARBA" id="ARBA00022825"/>
    </source>
</evidence>
<name>A0A6I4TYZ0_9SPHN</name>
<dbReference type="Pfam" id="PF00326">
    <property type="entry name" value="Peptidase_S9"/>
    <property type="match status" value="1"/>
</dbReference>
<evidence type="ECO:0000256" key="2">
    <source>
        <dbReference type="ARBA" id="ARBA00022801"/>
    </source>
</evidence>
<evidence type="ECO:0000256" key="1">
    <source>
        <dbReference type="ARBA" id="ARBA00022670"/>
    </source>
</evidence>
<evidence type="ECO:0000313" key="8">
    <source>
        <dbReference type="Proteomes" id="UP000429229"/>
    </source>
</evidence>
<evidence type="ECO:0000256" key="4">
    <source>
        <dbReference type="SAM" id="SignalP"/>
    </source>
</evidence>
<dbReference type="PRINTS" id="PR00862">
    <property type="entry name" value="PROLIGOPTASE"/>
</dbReference>
<accession>A0A6I4TYZ0</accession>
<dbReference type="InterPro" id="IPR002470">
    <property type="entry name" value="Peptidase_S9A"/>
</dbReference>
<keyword evidence="3" id="KW-0720">Serine protease</keyword>
<dbReference type="InterPro" id="IPR001375">
    <property type="entry name" value="Peptidase_S9_cat"/>
</dbReference>
<keyword evidence="8" id="KW-1185">Reference proteome</keyword>
<dbReference type="GO" id="GO:0004252">
    <property type="term" value="F:serine-type endopeptidase activity"/>
    <property type="evidence" value="ECO:0007669"/>
    <property type="project" value="InterPro"/>
</dbReference>
<dbReference type="GO" id="GO:0006508">
    <property type="term" value="P:proteolysis"/>
    <property type="evidence" value="ECO:0007669"/>
    <property type="project" value="UniProtKB-KW"/>
</dbReference>
<dbReference type="Proteomes" id="UP000429229">
    <property type="component" value="Unassembled WGS sequence"/>
</dbReference>
<feature type="signal peptide" evidence="4">
    <location>
        <begin position="1"/>
        <end position="24"/>
    </location>
</feature>
<dbReference type="Gene3D" id="3.40.50.1820">
    <property type="entry name" value="alpha/beta hydrolase"/>
    <property type="match status" value="1"/>
</dbReference>
<dbReference type="EMBL" id="WTYR01000001">
    <property type="protein sequence ID" value="MXP09049.1"/>
    <property type="molecule type" value="Genomic_DNA"/>
</dbReference>
<reference evidence="7 8" key="1">
    <citation type="submission" date="2019-12" db="EMBL/GenBank/DDBJ databases">
        <title>Genomic-based taxomic classification of the family Erythrobacteraceae.</title>
        <authorList>
            <person name="Xu L."/>
        </authorList>
    </citation>
    <scope>NUCLEOTIDE SEQUENCE [LARGE SCALE GENOMIC DNA]</scope>
    <source>
        <strain evidence="7 8">LMG 29519</strain>
    </source>
</reference>
<keyword evidence="4" id="KW-0732">Signal</keyword>
<evidence type="ECO:0000313" key="7">
    <source>
        <dbReference type="EMBL" id="MXP09049.1"/>
    </source>
</evidence>
<keyword evidence="1" id="KW-0645">Protease</keyword>
<dbReference type="AlphaFoldDB" id="A0A6I4TYZ0"/>
<dbReference type="InterPro" id="IPR051167">
    <property type="entry name" value="Prolyl_oligopep/macrocyclase"/>
</dbReference>
<gene>
    <name evidence="7" type="ORF">GRI68_02505</name>
</gene>
<dbReference type="GO" id="GO:0070012">
    <property type="term" value="F:oligopeptidase activity"/>
    <property type="evidence" value="ECO:0007669"/>
    <property type="project" value="TreeGrafter"/>
</dbReference>
<proteinExistence type="predicted"/>
<dbReference type="SUPFAM" id="SSF50993">
    <property type="entry name" value="Peptidase/esterase 'gauge' domain"/>
    <property type="match status" value="1"/>
</dbReference>
<dbReference type="RefSeq" id="WP_160615584.1">
    <property type="nucleotide sequence ID" value="NZ_WTYR01000001.1"/>
</dbReference>
<organism evidence="7 8">
    <name type="scientific">Alteriqipengyuania halimionae</name>
    <dbReference type="NCBI Taxonomy" id="1926630"/>
    <lineage>
        <taxon>Bacteria</taxon>
        <taxon>Pseudomonadati</taxon>
        <taxon>Pseudomonadota</taxon>
        <taxon>Alphaproteobacteria</taxon>
        <taxon>Sphingomonadales</taxon>
        <taxon>Erythrobacteraceae</taxon>
        <taxon>Alteriqipengyuania</taxon>
    </lineage>
</organism>
<dbReference type="PANTHER" id="PTHR42881:SF13">
    <property type="entry name" value="PROLYL ENDOPEPTIDASE"/>
    <property type="match status" value="1"/>
</dbReference>
<keyword evidence="2" id="KW-0378">Hydrolase</keyword>
<evidence type="ECO:0000259" key="6">
    <source>
        <dbReference type="Pfam" id="PF02897"/>
    </source>
</evidence>
<dbReference type="PANTHER" id="PTHR42881">
    <property type="entry name" value="PROLYL ENDOPEPTIDASE"/>
    <property type="match status" value="1"/>
</dbReference>
<dbReference type="InterPro" id="IPR029058">
    <property type="entry name" value="AB_hydrolase_fold"/>
</dbReference>
<dbReference type="OrthoDB" id="9801421at2"/>
<dbReference type="SUPFAM" id="SSF53474">
    <property type="entry name" value="alpha/beta-Hydrolases"/>
    <property type="match status" value="1"/>
</dbReference>
<dbReference type="InterPro" id="IPR023302">
    <property type="entry name" value="Pept_S9A_N"/>
</dbReference>
<dbReference type="GO" id="GO:0005829">
    <property type="term" value="C:cytosol"/>
    <property type="evidence" value="ECO:0007669"/>
    <property type="project" value="TreeGrafter"/>
</dbReference>
<feature type="chain" id="PRO_5026124361" evidence="4">
    <location>
        <begin position="25"/>
        <end position="717"/>
    </location>
</feature>
<protein>
    <submittedName>
        <fullName evidence="7">Prolyl oligopeptidase family serine peptidase</fullName>
    </submittedName>
</protein>
<feature type="domain" description="Peptidase S9 prolyl oligopeptidase catalytic" evidence="5">
    <location>
        <begin position="509"/>
        <end position="708"/>
    </location>
</feature>